<dbReference type="PANTHER" id="PTHR23427">
    <property type="entry name" value="SURFEIT LOCUS PROTEIN"/>
    <property type="match status" value="1"/>
</dbReference>
<name>M1V7G9_CYAM1</name>
<keyword evidence="7" id="KW-1185">Reference proteome</keyword>
<dbReference type="PANTHER" id="PTHR23427:SF2">
    <property type="entry name" value="SURFEIT LOCUS PROTEIN 1"/>
    <property type="match status" value="1"/>
</dbReference>
<comment type="subcellular location">
    <subcellularLocation>
        <location evidence="1">Membrane</location>
    </subcellularLocation>
    <subcellularLocation>
        <location evidence="5">Mitochondrion inner membrane</location>
        <topology evidence="5">Multi-pass membrane protein</topology>
    </subcellularLocation>
</comment>
<dbReference type="GeneID" id="16993396"/>
<dbReference type="InterPro" id="IPR002994">
    <property type="entry name" value="Surf1/Shy1"/>
</dbReference>
<keyword evidence="3 5" id="KW-1133">Transmembrane helix</keyword>
<dbReference type="Gramene" id="CMH063CT">
    <property type="protein sequence ID" value="CMH063CT"/>
    <property type="gene ID" value="CMH063C"/>
</dbReference>
<dbReference type="InterPro" id="IPR045214">
    <property type="entry name" value="Surf1/Surf4"/>
</dbReference>
<dbReference type="AlphaFoldDB" id="M1V7G9"/>
<gene>
    <name evidence="6" type="ORF">CYME_CMH063C</name>
</gene>
<reference evidence="6 7" key="1">
    <citation type="journal article" date="2004" name="Nature">
        <title>Genome sequence of the ultrasmall unicellular red alga Cyanidioschyzon merolae 10D.</title>
        <authorList>
            <person name="Matsuzaki M."/>
            <person name="Misumi O."/>
            <person name="Shin-i T."/>
            <person name="Maruyama S."/>
            <person name="Takahara M."/>
            <person name="Miyagishima S."/>
            <person name="Mori T."/>
            <person name="Nishida K."/>
            <person name="Yagisawa F."/>
            <person name="Nishida K."/>
            <person name="Yoshida Y."/>
            <person name="Nishimura Y."/>
            <person name="Nakao S."/>
            <person name="Kobayashi T."/>
            <person name="Momoyama Y."/>
            <person name="Higashiyama T."/>
            <person name="Minoda A."/>
            <person name="Sano M."/>
            <person name="Nomoto H."/>
            <person name="Oishi K."/>
            <person name="Hayashi H."/>
            <person name="Ohta F."/>
            <person name="Nishizaka S."/>
            <person name="Haga S."/>
            <person name="Miura S."/>
            <person name="Morishita T."/>
            <person name="Kabeya Y."/>
            <person name="Terasawa K."/>
            <person name="Suzuki Y."/>
            <person name="Ishii Y."/>
            <person name="Asakawa S."/>
            <person name="Takano H."/>
            <person name="Ohta N."/>
            <person name="Kuroiwa H."/>
            <person name="Tanaka K."/>
            <person name="Shimizu N."/>
            <person name="Sugano S."/>
            <person name="Sato N."/>
            <person name="Nozaki H."/>
            <person name="Ogasawara N."/>
            <person name="Kohara Y."/>
            <person name="Kuroiwa T."/>
        </authorList>
    </citation>
    <scope>NUCLEOTIDE SEQUENCE [LARGE SCALE GENOMIC DNA]</scope>
    <source>
        <strain evidence="6 7">10D</strain>
    </source>
</reference>
<evidence type="ECO:0000256" key="2">
    <source>
        <dbReference type="ARBA" id="ARBA00022692"/>
    </source>
</evidence>
<evidence type="ECO:0000313" key="6">
    <source>
        <dbReference type="EMBL" id="BAM79759.1"/>
    </source>
</evidence>
<evidence type="ECO:0000256" key="1">
    <source>
        <dbReference type="ARBA" id="ARBA00004370"/>
    </source>
</evidence>
<dbReference type="OMA" id="WYSRDVA"/>
<evidence type="ECO:0000256" key="5">
    <source>
        <dbReference type="RuleBase" id="RU363076"/>
    </source>
</evidence>
<comment type="function">
    <text evidence="5">Probably involved in the biogenesis of the COX complex.</text>
</comment>
<dbReference type="EMBL" id="AP006490">
    <property type="protein sequence ID" value="BAM79759.1"/>
    <property type="molecule type" value="Genomic_DNA"/>
</dbReference>
<reference evidence="6 7" key="2">
    <citation type="journal article" date="2007" name="BMC Biol.">
        <title>A 100%-complete sequence reveals unusually simple genomic features in the hot-spring red alga Cyanidioschyzon merolae.</title>
        <authorList>
            <person name="Nozaki H."/>
            <person name="Takano H."/>
            <person name="Misumi O."/>
            <person name="Terasawa K."/>
            <person name="Matsuzaki M."/>
            <person name="Maruyama S."/>
            <person name="Nishida K."/>
            <person name="Yagisawa F."/>
            <person name="Yoshida Y."/>
            <person name="Fujiwara T."/>
            <person name="Takio S."/>
            <person name="Tamura K."/>
            <person name="Chung S.J."/>
            <person name="Nakamura S."/>
            <person name="Kuroiwa H."/>
            <person name="Tanaka K."/>
            <person name="Sato N."/>
            <person name="Kuroiwa T."/>
        </authorList>
    </citation>
    <scope>NUCLEOTIDE SEQUENCE [LARGE SCALE GENOMIC DNA]</scope>
    <source>
        <strain evidence="6 7">10D</strain>
    </source>
</reference>
<comment type="caution">
    <text evidence="5">Lacks conserved residue(s) required for the propagation of feature annotation.</text>
</comment>
<keyword evidence="4 5" id="KW-0472">Membrane</keyword>
<keyword evidence="5" id="KW-0999">Mitochondrion inner membrane</keyword>
<feature type="transmembrane region" description="Helical" evidence="5">
    <location>
        <begin position="251"/>
        <end position="270"/>
    </location>
</feature>
<proteinExistence type="inferred from homology"/>
<dbReference type="Pfam" id="PF02104">
    <property type="entry name" value="SURF1"/>
    <property type="match status" value="1"/>
</dbReference>
<dbReference type="GO" id="GO:0005743">
    <property type="term" value="C:mitochondrial inner membrane"/>
    <property type="evidence" value="ECO:0007669"/>
    <property type="project" value="UniProtKB-SubCell"/>
</dbReference>
<evidence type="ECO:0000256" key="4">
    <source>
        <dbReference type="ARBA" id="ARBA00023136"/>
    </source>
</evidence>
<dbReference type="CDD" id="cd06662">
    <property type="entry name" value="SURF1"/>
    <property type="match status" value="1"/>
</dbReference>
<evidence type="ECO:0000313" key="7">
    <source>
        <dbReference type="Proteomes" id="UP000007014"/>
    </source>
</evidence>
<dbReference type="HOGENOM" id="CLU_047737_4_2_1"/>
<keyword evidence="5" id="KW-0496">Mitochondrion</keyword>
<dbReference type="OrthoDB" id="10040024at2759"/>
<organism evidence="6 7">
    <name type="scientific">Cyanidioschyzon merolae (strain NIES-3377 / 10D)</name>
    <name type="common">Unicellular red alga</name>
    <dbReference type="NCBI Taxonomy" id="280699"/>
    <lineage>
        <taxon>Eukaryota</taxon>
        <taxon>Rhodophyta</taxon>
        <taxon>Bangiophyceae</taxon>
        <taxon>Cyanidiales</taxon>
        <taxon>Cyanidiaceae</taxon>
        <taxon>Cyanidioschyzon</taxon>
    </lineage>
</organism>
<dbReference type="STRING" id="280699.M1V7G9"/>
<dbReference type="eggNOG" id="KOG1563">
    <property type="taxonomic scope" value="Eukaryota"/>
</dbReference>
<protein>
    <recommendedName>
        <fullName evidence="5">SURF1-like protein</fullName>
    </recommendedName>
</protein>
<dbReference type="RefSeq" id="XP_005536045.1">
    <property type="nucleotide sequence ID" value="XM_005535988.1"/>
</dbReference>
<sequence length="280" mass="32084">MIYPRAWSRLISYVPASITLGLGLWQLDRRREKIEQLNDCREQVALPPLDESIFSQDRGTLETQPYRLVRLQGEWVHHETRLVGPRPCPRGDQGAQASAADPYGYFVVTPFRVAGTEQPNVPQLDGGLINWPVLVNRGWIPRLEVNEYWQRVRQVEENLTGHVEHQNSLIAVLQKTERSTFFIPRNHPAEHKWFRLDPTDLGGELLLAELAEPASTIPGETAQNDPLHDLSVSRPLTAELCQFYISPETHAGYSMTWFTLSAALGFLGWYRNRRLLLDKR</sequence>
<dbReference type="PROSITE" id="PS50895">
    <property type="entry name" value="SURF1"/>
    <property type="match status" value="1"/>
</dbReference>
<evidence type="ECO:0000256" key="3">
    <source>
        <dbReference type="ARBA" id="ARBA00022989"/>
    </source>
</evidence>
<dbReference type="Proteomes" id="UP000007014">
    <property type="component" value="Chromosome 8"/>
</dbReference>
<comment type="similarity">
    <text evidence="5">Belongs to the SURF1 family.</text>
</comment>
<keyword evidence="2 5" id="KW-0812">Transmembrane</keyword>
<dbReference type="KEGG" id="cme:CYME_CMH063C"/>
<accession>M1V7G9</accession>